<dbReference type="Pfam" id="PF00482">
    <property type="entry name" value="T2SSF"/>
    <property type="match status" value="1"/>
</dbReference>
<evidence type="ECO:0000256" key="5">
    <source>
        <dbReference type="ARBA" id="ARBA00023136"/>
    </source>
</evidence>
<dbReference type="PANTHER" id="PTHR35007">
    <property type="entry name" value="INTEGRAL MEMBRANE PROTEIN-RELATED"/>
    <property type="match status" value="1"/>
</dbReference>
<evidence type="ECO:0000256" key="6">
    <source>
        <dbReference type="SAM" id="Phobius"/>
    </source>
</evidence>
<evidence type="ECO:0000256" key="4">
    <source>
        <dbReference type="ARBA" id="ARBA00022989"/>
    </source>
</evidence>
<dbReference type="InterPro" id="IPR042094">
    <property type="entry name" value="T2SS_GspF_sf"/>
</dbReference>
<gene>
    <name evidence="8" type="ORF">ABDB84_10740</name>
</gene>
<name>A0ABU9YZ31_9RHOO</name>
<accession>A0ABU9YZ31</accession>
<feature type="transmembrane region" description="Helical" evidence="6">
    <location>
        <begin position="274"/>
        <end position="292"/>
    </location>
</feature>
<protein>
    <submittedName>
        <fullName evidence="8">Type II secretion system F family protein</fullName>
    </submittedName>
</protein>
<keyword evidence="9" id="KW-1185">Reference proteome</keyword>
<evidence type="ECO:0000256" key="1">
    <source>
        <dbReference type="ARBA" id="ARBA00004651"/>
    </source>
</evidence>
<feature type="transmembrane region" description="Helical" evidence="6">
    <location>
        <begin position="129"/>
        <end position="150"/>
    </location>
</feature>
<keyword evidence="3 6" id="KW-0812">Transmembrane</keyword>
<evidence type="ECO:0000313" key="9">
    <source>
        <dbReference type="Proteomes" id="UP001410394"/>
    </source>
</evidence>
<evidence type="ECO:0000256" key="3">
    <source>
        <dbReference type="ARBA" id="ARBA00022692"/>
    </source>
</evidence>
<dbReference type="Proteomes" id="UP001410394">
    <property type="component" value="Unassembled WGS sequence"/>
</dbReference>
<evidence type="ECO:0000259" key="7">
    <source>
        <dbReference type="Pfam" id="PF00482"/>
    </source>
</evidence>
<comment type="subcellular location">
    <subcellularLocation>
        <location evidence="1">Cell membrane</location>
        <topology evidence="1">Multi-pass membrane protein</topology>
    </subcellularLocation>
</comment>
<dbReference type="PANTHER" id="PTHR35007:SF1">
    <property type="entry name" value="PILUS ASSEMBLY PROTEIN"/>
    <property type="match status" value="1"/>
</dbReference>
<dbReference type="RefSeq" id="WP_345919728.1">
    <property type="nucleotide sequence ID" value="NZ_JBDIVE010000005.1"/>
</dbReference>
<dbReference type="Gene3D" id="1.20.81.30">
    <property type="entry name" value="Type II secretion system (T2SS), domain F"/>
    <property type="match status" value="1"/>
</dbReference>
<feature type="domain" description="Type II secretion system protein GspF" evidence="7">
    <location>
        <begin position="170"/>
        <end position="291"/>
    </location>
</feature>
<feature type="transmembrane region" description="Helical" evidence="6">
    <location>
        <begin position="312"/>
        <end position="329"/>
    </location>
</feature>
<reference evidence="8 9" key="1">
    <citation type="journal article" date="2018" name="Int. J. Syst. Evol. Microbiol.">
        <title>Uliginosibacterium sediminicola sp. nov., isolated from freshwater sediment.</title>
        <authorList>
            <person name="Hwang W.M."/>
            <person name="Kim S.M."/>
            <person name="Kang K."/>
            <person name="Ahn T.Y."/>
        </authorList>
    </citation>
    <scope>NUCLEOTIDE SEQUENCE [LARGE SCALE GENOMIC DNA]</scope>
    <source>
        <strain evidence="8 9">M1-21</strain>
    </source>
</reference>
<feature type="transmembrane region" description="Helical" evidence="6">
    <location>
        <begin position="6"/>
        <end position="23"/>
    </location>
</feature>
<sequence length="333" mass="36530">MLDLFTLLVFVLVFIVFFTVRSLSARERREVAIAEHLATLKAQLLHDAPTAVLEADDSIAMPAERAWLPAVLQRCLPRWPRGAALLDALYMNLQRIGWLPSLRRRLVLSAAAAAFVGLLLGRMTPVPLLAGFGSGLLCWLAIVLLSFQAAMGKYRLELARHLPECIDAITRICRAGVPLHSAFAITAANQPGPLADEFNQIDQWLRLGLPLRQVVQTSAQRVPLAEYRFFAVILIISQESGGRLGDTLERLAATLRARAELKLKVMAKTSEARASTKIVALLVPGVLAYMYLNAPADFRFMFSDPTGLKVSAYALASVALGLLITHVMVRRVG</sequence>
<keyword evidence="4 6" id="KW-1133">Transmembrane helix</keyword>
<proteinExistence type="predicted"/>
<keyword evidence="2" id="KW-1003">Cell membrane</keyword>
<keyword evidence="5 6" id="KW-0472">Membrane</keyword>
<comment type="caution">
    <text evidence="8">The sequence shown here is derived from an EMBL/GenBank/DDBJ whole genome shotgun (WGS) entry which is preliminary data.</text>
</comment>
<dbReference type="InterPro" id="IPR018076">
    <property type="entry name" value="T2SS_GspF_dom"/>
</dbReference>
<feature type="transmembrane region" description="Helical" evidence="6">
    <location>
        <begin position="106"/>
        <end position="123"/>
    </location>
</feature>
<evidence type="ECO:0000256" key="2">
    <source>
        <dbReference type="ARBA" id="ARBA00022475"/>
    </source>
</evidence>
<organism evidence="8 9">
    <name type="scientific">Uliginosibacterium sediminicola</name>
    <dbReference type="NCBI Taxonomy" id="2024550"/>
    <lineage>
        <taxon>Bacteria</taxon>
        <taxon>Pseudomonadati</taxon>
        <taxon>Pseudomonadota</taxon>
        <taxon>Betaproteobacteria</taxon>
        <taxon>Rhodocyclales</taxon>
        <taxon>Zoogloeaceae</taxon>
        <taxon>Uliginosibacterium</taxon>
    </lineage>
</organism>
<dbReference type="EMBL" id="JBDIVE010000005">
    <property type="protein sequence ID" value="MEN3068957.1"/>
    <property type="molecule type" value="Genomic_DNA"/>
</dbReference>
<evidence type="ECO:0000313" key="8">
    <source>
        <dbReference type="EMBL" id="MEN3068957.1"/>
    </source>
</evidence>